<feature type="transmembrane region" description="Helical" evidence="1">
    <location>
        <begin position="53"/>
        <end position="70"/>
    </location>
</feature>
<feature type="transmembrane region" description="Helical" evidence="1">
    <location>
        <begin position="82"/>
        <end position="105"/>
    </location>
</feature>
<reference evidence="2 3" key="1">
    <citation type="submission" date="2019-10" db="EMBL/GenBank/DDBJ databases">
        <title>Description of Paenibacillus pedi sp. nov.</title>
        <authorList>
            <person name="Carlier A."/>
            <person name="Qi S."/>
        </authorList>
    </citation>
    <scope>NUCLEOTIDE SEQUENCE [LARGE SCALE GENOMIC DNA]</scope>
    <source>
        <strain evidence="2 3">LMG 31457</strain>
    </source>
</reference>
<feature type="transmembrane region" description="Helical" evidence="1">
    <location>
        <begin position="117"/>
        <end position="135"/>
    </location>
</feature>
<keyword evidence="1" id="KW-0472">Membrane</keyword>
<evidence type="ECO:0000256" key="1">
    <source>
        <dbReference type="SAM" id="Phobius"/>
    </source>
</evidence>
<sequence length="192" mass="20659">MFSAAAGIIVGILTVLGQRVLPGNWNSLANSGTVWLIPAFFVGALGSTKTRSAIASILSLIGMVAGYYGYSMMIHGVAHSLYFIMVWLGAAMIGGILFGIAGYLWSRDIGSKHKYGSALIGGVFITEGLHLFIHIDAYRHMLAVGVTQIIVGFVLVLVLERSTKERTASFLVMLPVIILGLIGYQILYYLTT</sequence>
<organism evidence="2 3">
    <name type="scientific">Paenibacillus planticolens</name>
    <dbReference type="NCBI Taxonomy" id="2654976"/>
    <lineage>
        <taxon>Bacteria</taxon>
        <taxon>Bacillati</taxon>
        <taxon>Bacillota</taxon>
        <taxon>Bacilli</taxon>
        <taxon>Bacillales</taxon>
        <taxon>Paenibacillaceae</taxon>
        <taxon>Paenibacillus</taxon>
    </lineage>
</organism>
<keyword evidence="3" id="KW-1185">Reference proteome</keyword>
<feature type="transmembrane region" description="Helical" evidence="1">
    <location>
        <begin position="171"/>
        <end position="190"/>
    </location>
</feature>
<comment type="caution">
    <text evidence="2">The sequence shown here is derived from an EMBL/GenBank/DDBJ whole genome shotgun (WGS) entry which is preliminary data.</text>
</comment>
<feature type="transmembrane region" description="Helical" evidence="1">
    <location>
        <begin position="27"/>
        <end position="46"/>
    </location>
</feature>
<name>A0ABX1ZWE9_9BACL</name>
<accession>A0ABX1ZWE9</accession>
<gene>
    <name evidence="2" type="ORF">GC097_30820</name>
</gene>
<dbReference type="EMBL" id="WHNZ01000081">
    <property type="protein sequence ID" value="NOV04374.1"/>
    <property type="molecule type" value="Genomic_DNA"/>
</dbReference>
<dbReference type="Proteomes" id="UP000618579">
    <property type="component" value="Unassembled WGS sequence"/>
</dbReference>
<evidence type="ECO:0000313" key="3">
    <source>
        <dbReference type="Proteomes" id="UP000618579"/>
    </source>
</evidence>
<feature type="transmembrane region" description="Helical" evidence="1">
    <location>
        <begin position="141"/>
        <end position="159"/>
    </location>
</feature>
<keyword evidence="1" id="KW-0812">Transmembrane</keyword>
<protein>
    <recommendedName>
        <fullName evidence="4">DUF4203 domain-containing protein</fullName>
    </recommendedName>
</protein>
<proteinExistence type="predicted"/>
<dbReference type="InterPro" id="IPR045393">
    <property type="entry name" value="DUF6518"/>
</dbReference>
<keyword evidence="1" id="KW-1133">Transmembrane helix</keyword>
<evidence type="ECO:0008006" key="4">
    <source>
        <dbReference type="Google" id="ProtNLM"/>
    </source>
</evidence>
<dbReference type="Pfam" id="PF20128">
    <property type="entry name" value="DUF6518"/>
    <property type="match status" value="1"/>
</dbReference>
<evidence type="ECO:0000313" key="2">
    <source>
        <dbReference type="EMBL" id="NOV04374.1"/>
    </source>
</evidence>